<organism evidence="1 2">
    <name type="scientific">Penicillium chermesinum</name>
    <dbReference type="NCBI Taxonomy" id="63820"/>
    <lineage>
        <taxon>Eukaryota</taxon>
        <taxon>Fungi</taxon>
        <taxon>Dikarya</taxon>
        <taxon>Ascomycota</taxon>
        <taxon>Pezizomycotina</taxon>
        <taxon>Eurotiomycetes</taxon>
        <taxon>Eurotiomycetidae</taxon>
        <taxon>Eurotiales</taxon>
        <taxon>Aspergillaceae</taxon>
        <taxon>Penicillium</taxon>
    </lineage>
</organism>
<proteinExistence type="predicted"/>
<dbReference type="Gene3D" id="3.90.280.10">
    <property type="entry name" value="PEBP-like"/>
    <property type="match status" value="1"/>
</dbReference>
<evidence type="ECO:0000313" key="2">
    <source>
        <dbReference type="Proteomes" id="UP001150941"/>
    </source>
</evidence>
<accession>A0A9W9P8V2</accession>
<dbReference type="GeneID" id="83201313"/>
<gene>
    <name evidence="1" type="ORF">N7468_004713</name>
</gene>
<evidence type="ECO:0000313" key="1">
    <source>
        <dbReference type="EMBL" id="KAJ5240094.1"/>
    </source>
</evidence>
<dbReference type="Pfam" id="PF01161">
    <property type="entry name" value="PBP"/>
    <property type="match status" value="1"/>
</dbReference>
<dbReference type="EMBL" id="JAPQKS010000003">
    <property type="protein sequence ID" value="KAJ5240094.1"/>
    <property type="molecule type" value="Genomic_DNA"/>
</dbReference>
<dbReference type="InterPro" id="IPR036610">
    <property type="entry name" value="PEBP-like_sf"/>
</dbReference>
<evidence type="ECO:0008006" key="3">
    <source>
        <dbReference type="Google" id="ProtNLM"/>
    </source>
</evidence>
<dbReference type="InterPro" id="IPR008914">
    <property type="entry name" value="PEBP"/>
</dbReference>
<name>A0A9W9P8V2_9EURO</name>
<dbReference type="AlphaFoldDB" id="A0A9W9P8V2"/>
<comment type="caution">
    <text evidence="1">The sequence shown here is derived from an EMBL/GenBank/DDBJ whole genome shotgun (WGS) entry which is preliminary data.</text>
</comment>
<reference evidence="1" key="2">
    <citation type="journal article" date="2023" name="IMA Fungus">
        <title>Comparative genomic study of the Penicillium genus elucidates a diverse pangenome and 15 lateral gene transfer events.</title>
        <authorList>
            <person name="Petersen C."/>
            <person name="Sorensen T."/>
            <person name="Nielsen M.R."/>
            <person name="Sondergaard T.E."/>
            <person name="Sorensen J.L."/>
            <person name="Fitzpatrick D.A."/>
            <person name="Frisvad J.C."/>
            <person name="Nielsen K.L."/>
        </authorList>
    </citation>
    <scope>NUCLEOTIDE SEQUENCE</scope>
    <source>
        <strain evidence="1">IBT 19713</strain>
    </source>
</reference>
<reference evidence="1" key="1">
    <citation type="submission" date="2022-11" db="EMBL/GenBank/DDBJ databases">
        <authorList>
            <person name="Petersen C."/>
        </authorList>
    </citation>
    <scope>NUCLEOTIDE SEQUENCE</scope>
    <source>
        <strain evidence="1">IBT 19713</strain>
    </source>
</reference>
<dbReference type="RefSeq" id="XP_058333013.1">
    <property type="nucleotide sequence ID" value="XM_058474010.1"/>
</dbReference>
<dbReference type="SUPFAM" id="SSF49777">
    <property type="entry name" value="PEBP-like"/>
    <property type="match status" value="1"/>
</dbReference>
<protein>
    <recommendedName>
        <fullName evidence="3">Phosphatidylethanolamine-binding protein</fullName>
    </recommendedName>
</protein>
<sequence length="144" mass="15554">MPDVSLFEEAIEGLKNGVYPALGVTIGPYQVEPGAHIAKADAPYISWNALSPALHWAQPGLRIELPGRELKSSVPFIAEYTGAGPPPGAAPHRYVFLLYSQKPGSAVPNQNSVGVLSRMRFDIEGFKKKLGLERIEAVNHFSSS</sequence>
<dbReference type="OrthoDB" id="2506647at2759"/>
<keyword evidence="2" id="KW-1185">Reference proteome</keyword>
<dbReference type="Proteomes" id="UP001150941">
    <property type="component" value="Unassembled WGS sequence"/>
</dbReference>